<dbReference type="EMBL" id="JZKH01000164">
    <property type="protein sequence ID" value="KJS57951.1"/>
    <property type="molecule type" value="Genomic_DNA"/>
</dbReference>
<protein>
    <submittedName>
        <fullName evidence="2">Uncharacterized protein</fullName>
    </submittedName>
</protein>
<feature type="transmembrane region" description="Helical" evidence="1">
    <location>
        <begin position="58"/>
        <end position="77"/>
    </location>
</feature>
<comment type="caution">
    <text evidence="2">The sequence shown here is derived from an EMBL/GenBank/DDBJ whole genome shotgun (WGS) entry which is preliminary data.</text>
</comment>
<keyword evidence="1" id="KW-0472">Membrane</keyword>
<accession>A0A0F2T6D4</accession>
<dbReference type="AlphaFoldDB" id="A0A0F2T6D4"/>
<name>A0A0F2T6D4_STRR3</name>
<dbReference type="PATRIC" id="fig|359131.3.peg.2105"/>
<gene>
    <name evidence="2" type="ORF">VM95_36435</name>
</gene>
<evidence type="ECO:0000256" key="1">
    <source>
        <dbReference type="SAM" id="Phobius"/>
    </source>
</evidence>
<evidence type="ECO:0000313" key="3">
    <source>
        <dbReference type="Proteomes" id="UP000033699"/>
    </source>
</evidence>
<dbReference type="RefSeq" id="WP_045705365.1">
    <property type="nucleotide sequence ID" value="NZ_JZKH01000164.1"/>
</dbReference>
<dbReference type="Proteomes" id="UP000033699">
    <property type="component" value="Unassembled WGS sequence"/>
</dbReference>
<sequence>MSGSRCAPEGCDAGRSWCRCGGAGGWRAASGLLVAFALAGHRWVPDLGWNLRSLWESALPWSGLVAVVVLGCAAARLRA</sequence>
<reference evidence="2 3" key="1">
    <citation type="submission" date="2015-02" db="EMBL/GenBank/DDBJ databases">
        <authorList>
            <person name="Ju K.-S."/>
            <person name="Doroghazi J.R."/>
            <person name="Metcalf W."/>
        </authorList>
    </citation>
    <scope>NUCLEOTIDE SEQUENCE [LARGE SCALE GENOMIC DNA]</scope>
    <source>
        <strain evidence="2 3">ATCC 31215</strain>
    </source>
</reference>
<organism evidence="2 3">
    <name type="scientific">Streptomyces rubellomurinus (strain ATCC 31215)</name>
    <dbReference type="NCBI Taxonomy" id="359131"/>
    <lineage>
        <taxon>Bacteria</taxon>
        <taxon>Bacillati</taxon>
        <taxon>Actinomycetota</taxon>
        <taxon>Actinomycetes</taxon>
        <taxon>Kitasatosporales</taxon>
        <taxon>Streptomycetaceae</taxon>
        <taxon>Streptomyces</taxon>
    </lineage>
</organism>
<keyword evidence="3" id="KW-1185">Reference proteome</keyword>
<evidence type="ECO:0000313" key="2">
    <source>
        <dbReference type="EMBL" id="KJS57951.1"/>
    </source>
</evidence>
<keyword evidence="1" id="KW-0812">Transmembrane</keyword>
<keyword evidence="1" id="KW-1133">Transmembrane helix</keyword>
<proteinExistence type="predicted"/>